<dbReference type="PANTHER" id="PTHR12138:SF162">
    <property type="entry name" value="CHROMOSOME UNDETERMINED SCAFFOLD_275, WHOLE GENOME SHOTGUN SEQUENCE"/>
    <property type="match status" value="1"/>
</dbReference>
<evidence type="ECO:0000313" key="2">
    <source>
        <dbReference type="Proteomes" id="UP000008225"/>
    </source>
</evidence>
<proteinExistence type="predicted"/>
<reference evidence="1" key="1">
    <citation type="submission" date="2009-03" db="EMBL/GenBank/DDBJ databases">
        <authorList>
            <person name="Warren W."/>
            <person name="Ye L."/>
            <person name="Minx P."/>
            <person name="Worley K."/>
            <person name="Gibbs R."/>
            <person name="Wilson R.K."/>
        </authorList>
    </citation>
    <scope>NUCLEOTIDE SEQUENCE [LARGE SCALE GENOMIC DNA]</scope>
</reference>
<dbReference type="AlphaFoldDB" id="A0A5F4WKC7"/>
<dbReference type="Proteomes" id="UP000008225">
    <property type="component" value="Chromosome 19"/>
</dbReference>
<sequence>MLMTLVSIRCLQGATCPRWKLNPKILTNKQWSPALSPSLEYNGSISAHCNLHLPGSHDYLASASQVAGITGTHHHTKLIFLFLVEVGFHHVGQAGLELLTL</sequence>
<dbReference type="PRINTS" id="PR02045">
    <property type="entry name" value="F138DOMAIN"/>
</dbReference>
<keyword evidence="2" id="KW-1185">Reference proteome</keyword>
<protein>
    <submittedName>
        <fullName evidence="1">Uncharacterized protein</fullName>
    </submittedName>
</protein>
<organism evidence="1 2">
    <name type="scientific">Callithrix jacchus</name>
    <name type="common">White-tufted-ear marmoset</name>
    <name type="synonym">Simia Jacchus</name>
    <dbReference type="NCBI Taxonomy" id="9483"/>
    <lineage>
        <taxon>Eukaryota</taxon>
        <taxon>Metazoa</taxon>
        <taxon>Chordata</taxon>
        <taxon>Craniata</taxon>
        <taxon>Vertebrata</taxon>
        <taxon>Euteleostomi</taxon>
        <taxon>Mammalia</taxon>
        <taxon>Eutheria</taxon>
        <taxon>Euarchontoglires</taxon>
        <taxon>Primates</taxon>
        <taxon>Haplorrhini</taxon>
        <taxon>Platyrrhini</taxon>
        <taxon>Cebidae</taxon>
        <taxon>Callitrichinae</taxon>
        <taxon>Callithrix</taxon>
        <taxon>Callithrix</taxon>
    </lineage>
</organism>
<accession>A0A5F4WKC7</accession>
<dbReference type="InParanoid" id="A0A5F4WKC7"/>
<reference evidence="1" key="3">
    <citation type="submission" date="2025-09" db="UniProtKB">
        <authorList>
            <consortium name="Ensembl"/>
        </authorList>
    </citation>
    <scope>IDENTIFICATION</scope>
</reference>
<dbReference type="Ensembl" id="ENSCJAT00000106017.2">
    <property type="protein sequence ID" value="ENSCJAP00000078137.2"/>
    <property type="gene ID" value="ENSCJAG00000075052.1"/>
</dbReference>
<dbReference type="GeneTree" id="ENSGT01150000286943"/>
<reference evidence="1" key="2">
    <citation type="submission" date="2025-08" db="UniProtKB">
        <authorList>
            <consortium name="Ensembl"/>
        </authorList>
    </citation>
    <scope>IDENTIFICATION</scope>
</reference>
<dbReference type="PANTHER" id="PTHR12138">
    <property type="entry name" value="PRIMATE-EXPANDED PROTEIN FAMILY"/>
    <property type="match status" value="1"/>
</dbReference>
<name>A0A5F4WKC7_CALJA</name>
<evidence type="ECO:0000313" key="1">
    <source>
        <dbReference type="Ensembl" id="ENSCJAP00000078137.2"/>
    </source>
</evidence>